<dbReference type="GO" id="GO:0016491">
    <property type="term" value="F:oxidoreductase activity"/>
    <property type="evidence" value="ECO:0007669"/>
    <property type="project" value="UniProtKB-KW"/>
</dbReference>
<dbReference type="SUPFAM" id="SSF56176">
    <property type="entry name" value="FAD-binding/transporter-associated domain-like"/>
    <property type="match status" value="1"/>
</dbReference>
<accession>A0A3C1KMK8</accession>
<evidence type="ECO:0000259" key="6">
    <source>
        <dbReference type="PROSITE" id="PS51387"/>
    </source>
</evidence>
<dbReference type="InterPro" id="IPR051264">
    <property type="entry name" value="FAD-oxidored/transferase_4"/>
</dbReference>
<evidence type="ECO:0000256" key="3">
    <source>
        <dbReference type="ARBA" id="ARBA00022630"/>
    </source>
</evidence>
<proteinExistence type="inferred from homology"/>
<gene>
    <name evidence="7" type="ORF">DCP75_08290</name>
</gene>
<dbReference type="AlphaFoldDB" id="A0A3C1KMK8"/>
<dbReference type="GO" id="GO:0022904">
    <property type="term" value="P:respiratory electron transport chain"/>
    <property type="evidence" value="ECO:0007669"/>
    <property type="project" value="TreeGrafter"/>
</dbReference>
<comment type="cofactor">
    <cofactor evidence="1">
        <name>FAD</name>
        <dbReference type="ChEBI" id="CHEBI:57692"/>
    </cofactor>
</comment>
<dbReference type="STRING" id="1121937.GCA_000423125_02288"/>
<keyword evidence="5" id="KW-0560">Oxidoreductase</keyword>
<dbReference type="Gene3D" id="3.30.465.10">
    <property type="match status" value="1"/>
</dbReference>
<evidence type="ECO:0000256" key="4">
    <source>
        <dbReference type="ARBA" id="ARBA00022827"/>
    </source>
</evidence>
<comment type="caution">
    <text evidence="7">The sequence shown here is derived from an EMBL/GenBank/DDBJ whole genome shotgun (WGS) entry which is preliminary data.</text>
</comment>
<feature type="domain" description="FAD-binding PCMH-type" evidence="6">
    <location>
        <begin position="33"/>
        <end position="212"/>
    </location>
</feature>
<comment type="similarity">
    <text evidence="2">Belongs to the FAD-binding oxidoreductase/transferase type 4 family.</text>
</comment>
<evidence type="ECO:0000256" key="5">
    <source>
        <dbReference type="ARBA" id="ARBA00023002"/>
    </source>
</evidence>
<keyword evidence="4" id="KW-0274">FAD</keyword>
<dbReference type="InterPro" id="IPR016169">
    <property type="entry name" value="FAD-bd_PCMH_sub2"/>
</dbReference>
<dbReference type="Pfam" id="PF01565">
    <property type="entry name" value="FAD_binding_4"/>
    <property type="match status" value="1"/>
</dbReference>
<dbReference type="PANTHER" id="PTHR43716:SF1">
    <property type="entry name" value="D-2-HYDROXYGLUTARATE DEHYDROGENASE, MITOCHONDRIAL"/>
    <property type="match status" value="1"/>
</dbReference>
<dbReference type="GO" id="GO:0071949">
    <property type="term" value="F:FAD binding"/>
    <property type="evidence" value="ECO:0007669"/>
    <property type="project" value="InterPro"/>
</dbReference>
<dbReference type="InterPro" id="IPR006094">
    <property type="entry name" value="Oxid_FAD_bind_N"/>
</dbReference>
<organism evidence="7 8">
    <name type="scientific">Haliea salexigens</name>
    <dbReference type="NCBI Taxonomy" id="287487"/>
    <lineage>
        <taxon>Bacteria</taxon>
        <taxon>Pseudomonadati</taxon>
        <taxon>Pseudomonadota</taxon>
        <taxon>Gammaproteobacteria</taxon>
        <taxon>Cellvibrionales</taxon>
        <taxon>Halieaceae</taxon>
        <taxon>Haliea</taxon>
    </lineage>
</organism>
<dbReference type="Gene3D" id="3.30.43.10">
    <property type="entry name" value="Uridine Diphospho-n-acetylenolpyruvylglucosamine Reductase, domain 2"/>
    <property type="match status" value="1"/>
</dbReference>
<dbReference type="InterPro" id="IPR016166">
    <property type="entry name" value="FAD-bd_PCMH"/>
</dbReference>
<dbReference type="Gene3D" id="3.30.70.2190">
    <property type="match status" value="1"/>
</dbReference>
<dbReference type="SUPFAM" id="SSF55103">
    <property type="entry name" value="FAD-linked oxidases, C-terminal domain"/>
    <property type="match status" value="1"/>
</dbReference>
<dbReference type="Gene3D" id="1.10.45.10">
    <property type="entry name" value="Vanillyl-alcohol Oxidase, Chain A, domain 4"/>
    <property type="match status" value="1"/>
</dbReference>
<dbReference type="FunFam" id="1.10.45.10:FF:000001">
    <property type="entry name" value="D-lactate dehydrogenase mitochondrial"/>
    <property type="match status" value="1"/>
</dbReference>
<evidence type="ECO:0000313" key="7">
    <source>
        <dbReference type="EMBL" id="HAN27703.1"/>
    </source>
</evidence>
<dbReference type="InterPro" id="IPR016167">
    <property type="entry name" value="FAD-bd_PCMH_sub1"/>
</dbReference>
<dbReference type="InterPro" id="IPR016171">
    <property type="entry name" value="Vanillyl_alc_oxidase_C-sub2"/>
</dbReference>
<dbReference type="Pfam" id="PF02913">
    <property type="entry name" value="FAD-oxidase_C"/>
    <property type="match status" value="1"/>
</dbReference>
<evidence type="ECO:0000313" key="8">
    <source>
        <dbReference type="Proteomes" id="UP000259273"/>
    </source>
</evidence>
<sequence length="461" mass="49725">MRIIDEIHAVVGTKGVLTGDDVRARPNHSWWQGQCKAMAIVRPASTEELSAVMRICHAHDQSVVPWGGLSGLVDGITCTSNDIVIALERMQAIEQLDDIAGVMTVQAGAIVQTVQDAAAAAGWLFAVDFGARGSAHIGGMIATNAGGNSVVRYGMAREQVLGLEAVLADGTIISSMNEMLKNNAGYDLKQLFIGSEGTLGIVTRAVLRLRPAPRTTQTAFVAVETFSSLLQVLRRLGTDLEGKLSAFEVMWNNHYHLLVQETQRHQAFLPTHHAFYALVEAQGADAESLEAQFTAVMAALLEEGHVVDAVIAQSGQQADQLWAMRDDVEGLVHCINPIAVFDISLPIRHMDSYINDLLTALEQQCPGTRLVCFGHMGDGNLHLGIGPAHDRHRIESIVYEHLVPLHGSVSAEHGIGLEKRAFLHCSRSPAEIALMRALKQALDPKNLLNPGKVLPPAEATA</sequence>
<protein>
    <submittedName>
        <fullName evidence="7">FAD-binding oxidoreductase</fullName>
    </submittedName>
</protein>
<dbReference type="PANTHER" id="PTHR43716">
    <property type="entry name" value="D-2-HYDROXYGLUTARATE DEHYDROGENASE, MITOCHONDRIAL"/>
    <property type="match status" value="1"/>
</dbReference>
<dbReference type="PROSITE" id="PS51387">
    <property type="entry name" value="FAD_PCMH"/>
    <property type="match status" value="1"/>
</dbReference>
<dbReference type="InterPro" id="IPR036318">
    <property type="entry name" value="FAD-bd_PCMH-like_sf"/>
</dbReference>
<evidence type="ECO:0000256" key="1">
    <source>
        <dbReference type="ARBA" id="ARBA00001974"/>
    </source>
</evidence>
<dbReference type="InterPro" id="IPR016164">
    <property type="entry name" value="FAD-linked_Oxase-like_C"/>
</dbReference>
<name>A0A3C1KMK8_9GAMM</name>
<reference evidence="7 8" key="1">
    <citation type="journal article" date="2018" name="Nat. Biotechnol.">
        <title>A standardized bacterial taxonomy based on genome phylogeny substantially revises the tree of life.</title>
        <authorList>
            <person name="Parks D.H."/>
            <person name="Chuvochina M."/>
            <person name="Waite D.W."/>
            <person name="Rinke C."/>
            <person name="Skarshewski A."/>
            <person name="Chaumeil P.A."/>
            <person name="Hugenholtz P."/>
        </authorList>
    </citation>
    <scope>NUCLEOTIDE SEQUENCE [LARGE SCALE GENOMIC DNA]</scope>
    <source>
        <strain evidence="7">UBA9158</strain>
    </source>
</reference>
<dbReference type="Gene3D" id="3.30.70.2740">
    <property type="match status" value="1"/>
</dbReference>
<dbReference type="Proteomes" id="UP000259273">
    <property type="component" value="Unassembled WGS sequence"/>
</dbReference>
<dbReference type="InterPro" id="IPR004113">
    <property type="entry name" value="FAD-bd_oxidored_4_C"/>
</dbReference>
<evidence type="ECO:0000256" key="2">
    <source>
        <dbReference type="ARBA" id="ARBA00008000"/>
    </source>
</evidence>
<dbReference type="EMBL" id="DMND01000112">
    <property type="protein sequence ID" value="HAN27703.1"/>
    <property type="molecule type" value="Genomic_DNA"/>
</dbReference>
<keyword evidence="3" id="KW-0285">Flavoprotein</keyword>